<keyword evidence="4" id="KW-1185">Reference proteome</keyword>
<protein>
    <recommendedName>
        <fullName evidence="5">Transmembrane protein</fullName>
    </recommendedName>
</protein>
<dbReference type="Proteomes" id="UP001222932">
    <property type="component" value="Unassembled WGS sequence"/>
</dbReference>
<evidence type="ECO:0000256" key="1">
    <source>
        <dbReference type="SAM" id="MobiDB-lite"/>
    </source>
</evidence>
<organism evidence="3 4">
    <name type="scientific">Cutaneotrichosporon spelunceum</name>
    <dbReference type="NCBI Taxonomy" id="1672016"/>
    <lineage>
        <taxon>Eukaryota</taxon>
        <taxon>Fungi</taxon>
        <taxon>Dikarya</taxon>
        <taxon>Basidiomycota</taxon>
        <taxon>Agaricomycotina</taxon>
        <taxon>Tremellomycetes</taxon>
        <taxon>Trichosporonales</taxon>
        <taxon>Trichosporonaceae</taxon>
        <taxon>Cutaneotrichosporon</taxon>
    </lineage>
</organism>
<reference evidence="3" key="2">
    <citation type="submission" date="2023-06" db="EMBL/GenBank/DDBJ databases">
        <authorList>
            <person name="Kobayashi Y."/>
            <person name="Kayamori A."/>
            <person name="Aoki K."/>
            <person name="Shiwa Y."/>
            <person name="Fujita N."/>
            <person name="Sugita T."/>
            <person name="Iwasaki W."/>
            <person name="Tanaka N."/>
            <person name="Takashima M."/>
        </authorList>
    </citation>
    <scope>NUCLEOTIDE SEQUENCE</scope>
    <source>
        <strain evidence="3">HIS016</strain>
    </source>
</reference>
<dbReference type="AlphaFoldDB" id="A0AAD3U0A2"/>
<evidence type="ECO:0000256" key="2">
    <source>
        <dbReference type="SAM" id="Phobius"/>
    </source>
</evidence>
<gene>
    <name evidence="3" type="ORF">CspeluHIS016_0902950</name>
</gene>
<feature type="transmembrane region" description="Helical" evidence="2">
    <location>
        <begin position="116"/>
        <end position="138"/>
    </location>
</feature>
<sequence>MPRSKKSPRRSPFPSPAAPKEAEEKEMVLSGLKTSSWFPFFFLAFACLGAFFSIVAWSFPYVQNGDYRYVPLLLAGIGGMILSPVIGHFLSTAVLECTDTVGRWLLHSIKQEDEDAGMARGLVFVLAVLVAVLVWLVVMVRDLCAETATLRREIAYVALRDAQAHESKWF</sequence>
<feature type="transmembrane region" description="Helical" evidence="2">
    <location>
        <begin position="37"/>
        <end position="57"/>
    </location>
</feature>
<keyword evidence="2" id="KW-1133">Transmembrane helix</keyword>
<name>A0AAD3U0A2_9TREE</name>
<feature type="transmembrane region" description="Helical" evidence="2">
    <location>
        <begin position="69"/>
        <end position="95"/>
    </location>
</feature>
<evidence type="ECO:0000313" key="4">
    <source>
        <dbReference type="Proteomes" id="UP001222932"/>
    </source>
</evidence>
<proteinExistence type="predicted"/>
<feature type="region of interest" description="Disordered" evidence="1">
    <location>
        <begin position="1"/>
        <end position="20"/>
    </location>
</feature>
<accession>A0AAD3U0A2</accession>
<keyword evidence="2" id="KW-0812">Transmembrane</keyword>
<evidence type="ECO:0000313" key="3">
    <source>
        <dbReference type="EMBL" id="GMK60078.1"/>
    </source>
</evidence>
<comment type="caution">
    <text evidence="3">The sequence shown here is derived from an EMBL/GenBank/DDBJ whole genome shotgun (WGS) entry which is preliminary data.</text>
</comment>
<reference evidence="3" key="1">
    <citation type="journal article" date="2023" name="BMC Genomics">
        <title>Chromosome-level genome assemblies of Cutaneotrichosporon spp. (Trichosporonales, Basidiomycota) reveal imbalanced evolution between nucleotide sequences and chromosome synteny.</title>
        <authorList>
            <person name="Kobayashi Y."/>
            <person name="Kayamori A."/>
            <person name="Aoki K."/>
            <person name="Shiwa Y."/>
            <person name="Matsutani M."/>
            <person name="Fujita N."/>
            <person name="Sugita T."/>
            <person name="Iwasaki W."/>
            <person name="Tanaka N."/>
            <person name="Takashima M."/>
        </authorList>
    </citation>
    <scope>NUCLEOTIDE SEQUENCE</scope>
    <source>
        <strain evidence="3">HIS016</strain>
    </source>
</reference>
<dbReference type="EMBL" id="BTCM01000009">
    <property type="protein sequence ID" value="GMK60078.1"/>
    <property type="molecule type" value="Genomic_DNA"/>
</dbReference>
<evidence type="ECO:0008006" key="5">
    <source>
        <dbReference type="Google" id="ProtNLM"/>
    </source>
</evidence>
<keyword evidence="2" id="KW-0472">Membrane</keyword>